<dbReference type="GO" id="GO:0009927">
    <property type="term" value="F:histidine phosphotransfer kinase activity"/>
    <property type="evidence" value="ECO:0007669"/>
    <property type="project" value="TreeGrafter"/>
</dbReference>
<dbReference type="InterPro" id="IPR013656">
    <property type="entry name" value="PAS_4"/>
</dbReference>
<keyword evidence="4 8" id="KW-0597">Phosphoprotein</keyword>
<dbReference type="InterPro" id="IPR000700">
    <property type="entry name" value="PAS-assoc_C"/>
</dbReference>
<dbReference type="SMART" id="SM00388">
    <property type="entry name" value="HisKA"/>
    <property type="match status" value="1"/>
</dbReference>
<dbReference type="SUPFAM" id="SSF52172">
    <property type="entry name" value="CheY-like"/>
    <property type="match status" value="1"/>
</dbReference>
<evidence type="ECO:0000256" key="5">
    <source>
        <dbReference type="ARBA" id="ARBA00022679"/>
    </source>
</evidence>
<dbReference type="InterPro" id="IPR035965">
    <property type="entry name" value="PAS-like_dom_sf"/>
</dbReference>
<organism evidence="13">
    <name type="scientific">Arthrobacter sp. AK-1</name>
    <dbReference type="NCBI Taxonomy" id="415095"/>
    <lineage>
        <taxon>Bacteria</taxon>
        <taxon>Bacillati</taxon>
        <taxon>Actinomycetota</taxon>
        <taxon>Actinomycetes</taxon>
        <taxon>Micrococcales</taxon>
        <taxon>Micrococcaceae</taxon>
        <taxon>Arthrobacter</taxon>
    </lineage>
</organism>
<dbReference type="Gene3D" id="3.30.450.20">
    <property type="entry name" value="PAS domain"/>
    <property type="match status" value="1"/>
</dbReference>
<dbReference type="InterPro" id="IPR001789">
    <property type="entry name" value="Sig_transdc_resp-reg_receiver"/>
</dbReference>
<dbReference type="SMART" id="SM00448">
    <property type="entry name" value="REC"/>
    <property type="match status" value="1"/>
</dbReference>
<feature type="domain" description="PAC" evidence="12">
    <location>
        <begin position="208"/>
        <end position="265"/>
    </location>
</feature>
<evidence type="ECO:0000256" key="4">
    <source>
        <dbReference type="ARBA" id="ARBA00022553"/>
    </source>
</evidence>
<dbReference type="InterPro" id="IPR004358">
    <property type="entry name" value="Sig_transdc_His_kin-like_C"/>
</dbReference>
<dbReference type="InterPro" id="IPR011006">
    <property type="entry name" value="CheY-like_superfamily"/>
</dbReference>
<name>A6YFI6_9MICC</name>
<feature type="domain" description="PAS" evidence="11">
    <location>
        <begin position="135"/>
        <end position="213"/>
    </location>
</feature>
<feature type="domain" description="Response regulatory" evidence="10">
    <location>
        <begin position="524"/>
        <end position="641"/>
    </location>
</feature>
<dbReference type="InterPro" id="IPR003661">
    <property type="entry name" value="HisK_dim/P_dom"/>
</dbReference>
<dbReference type="PROSITE" id="PS50112">
    <property type="entry name" value="PAS"/>
    <property type="match status" value="1"/>
</dbReference>
<keyword evidence="6 13" id="KW-0418">Kinase</keyword>
<evidence type="ECO:0000259" key="10">
    <source>
        <dbReference type="PROSITE" id="PS50110"/>
    </source>
</evidence>
<dbReference type="SMART" id="SM00387">
    <property type="entry name" value="HATPase_c"/>
    <property type="match status" value="1"/>
</dbReference>
<dbReference type="SUPFAM" id="SSF55785">
    <property type="entry name" value="PYP-like sensor domain (PAS domain)"/>
    <property type="match status" value="1"/>
</dbReference>
<dbReference type="PROSITE" id="PS50113">
    <property type="entry name" value="PAC"/>
    <property type="match status" value="1"/>
</dbReference>
<dbReference type="SMART" id="SM00091">
    <property type="entry name" value="PAS"/>
    <property type="match status" value="1"/>
</dbReference>
<dbReference type="InterPro" id="IPR003594">
    <property type="entry name" value="HATPase_dom"/>
</dbReference>
<dbReference type="GO" id="GO:0000155">
    <property type="term" value="F:phosphorelay sensor kinase activity"/>
    <property type="evidence" value="ECO:0007669"/>
    <property type="project" value="InterPro"/>
</dbReference>
<dbReference type="Gene3D" id="1.10.287.130">
    <property type="match status" value="1"/>
</dbReference>
<dbReference type="SUPFAM" id="SSF55874">
    <property type="entry name" value="ATPase domain of HSP90 chaperone/DNA topoisomerase II/histidine kinase"/>
    <property type="match status" value="1"/>
</dbReference>
<keyword evidence="7" id="KW-0902">Two-component regulatory system</keyword>
<evidence type="ECO:0000256" key="6">
    <source>
        <dbReference type="ARBA" id="ARBA00022777"/>
    </source>
</evidence>
<dbReference type="InterPro" id="IPR036097">
    <property type="entry name" value="HisK_dim/P_sf"/>
</dbReference>
<dbReference type="Pfam" id="PF08448">
    <property type="entry name" value="PAS_4"/>
    <property type="match status" value="1"/>
</dbReference>
<sequence length="644" mass="70115">MWKTDPVSSKDAFNRLKACAFDEAPLPTAVFRKENSEGLVFLGGNSEFDALVLGNGSLDEGPERELAVALTRLVNAALSATSNPPTVAVHLGDRLEAFRPRFRPFKVPDDPEEYLVVQLTALTEQDSAESDLHSTIRHLKDLLDNSTALMYVKDLDGRYLIANEYYAKRLGRSAESIIGHTDYDLFAEPIAEAYTKNDDLVIRTAESIAVEEPLAAIGGRIDPDEDSRWLSIKFPLQDDNGNPYALGAISTDITDLKRAERAARDAMHEAERANRSKDEFLSRMSHELRTPLNAILGFAQLLQNLPLSPEAAESAGHILDAGKHLLALVNDVLDITWIEAGAPGITTAAVPAIDPIHQALQLIRPLASASDIEIASDLHGALHRYILADTQRLRQVFLNLLGNAVKFNTAQGAVRVWCEEKADFLRFFIMDTGPGMDESDAQRLFKPFVRLSQSAEVEGSGLGLALSKRLVQEMGGDLGIEHTAPGEGSTFFVDMPLAPAPEENLLTPAPSAGAVTNADEHDATILYIEDTHANIRLVESIIAGMGGLHLITATSGKSGIAQAQTTSPQLVLLDLNLSDMSGVEVVKRLQQDERTRQVPVIILSADATPARIAELRGIGILDYITKPFEIDHFARTIRNAVARP</sequence>
<reference evidence="13" key="2">
    <citation type="journal article" date="2008" name="Plasmid">
        <title>Comparative analysis of eight Arthrobacter plasmids.</title>
        <authorList>
            <person name="Jerke K."/>
            <person name="Nakatsu C.H."/>
            <person name="Beasley F."/>
            <person name="Konopka A."/>
        </authorList>
    </citation>
    <scope>NUCLEOTIDE SEQUENCE</scope>
    <source>
        <strain evidence="13">AK-1</strain>
        <plasmid evidence="13">pSI-1</plasmid>
    </source>
</reference>
<keyword evidence="5" id="KW-0808">Transferase</keyword>
<dbReference type="AlphaFoldDB" id="A6YFI6"/>
<evidence type="ECO:0000256" key="7">
    <source>
        <dbReference type="ARBA" id="ARBA00023012"/>
    </source>
</evidence>
<dbReference type="CDD" id="cd16922">
    <property type="entry name" value="HATPase_EvgS-ArcB-TorS-like"/>
    <property type="match status" value="1"/>
</dbReference>
<dbReference type="CDD" id="cd00082">
    <property type="entry name" value="HisKA"/>
    <property type="match status" value="1"/>
</dbReference>
<dbReference type="InterPro" id="IPR005467">
    <property type="entry name" value="His_kinase_dom"/>
</dbReference>
<dbReference type="RefSeq" id="WP_012311522.1">
    <property type="nucleotide sequence ID" value="NC_010494.1"/>
</dbReference>
<feature type="domain" description="Histidine kinase" evidence="9">
    <location>
        <begin position="283"/>
        <end position="499"/>
    </location>
</feature>
<dbReference type="EMBL" id="EF495211">
    <property type="protein sequence ID" value="ABR66990.1"/>
    <property type="molecule type" value="Genomic_DNA"/>
</dbReference>
<protein>
    <recommendedName>
        <fullName evidence="3">histidine kinase</fullName>
        <ecNumber evidence="3">2.7.13.3</ecNumber>
    </recommendedName>
</protein>
<feature type="modified residue" description="4-aspartylphosphate" evidence="8">
    <location>
        <position position="574"/>
    </location>
</feature>
<dbReference type="Gene3D" id="3.30.565.10">
    <property type="entry name" value="Histidine kinase-like ATPase, C-terminal domain"/>
    <property type="match status" value="1"/>
</dbReference>
<dbReference type="Gene3D" id="3.40.50.2300">
    <property type="match status" value="1"/>
</dbReference>
<evidence type="ECO:0000259" key="9">
    <source>
        <dbReference type="PROSITE" id="PS50109"/>
    </source>
</evidence>
<evidence type="ECO:0000313" key="13">
    <source>
        <dbReference type="EMBL" id="ABR66990.1"/>
    </source>
</evidence>
<accession>A6YFI6</accession>
<evidence type="ECO:0000256" key="8">
    <source>
        <dbReference type="PROSITE-ProRule" id="PRU00169"/>
    </source>
</evidence>
<dbReference type="Pfam" id="PF00072">
    <property type="entry name" value="Response_reg"/>
    <property type="match status" value="1"/>
</dbReference>
<comment type="subcellular location">
    <subcellularLocation>
        <location evidence="2">Cell membrane</location>
    </subcellularLocation>
</comment>
<comment type="catalytic activity">
    <reaction evidence="1">
        <text>ATP + protein L-histidine = ADP + protein N-phospho-L-histidine.</text>
        <dbReference type="EC" id="2.7.13.3"/>
    </reaction>
</comment>
<proteinExistence type="predicted"/>
<evidence type="ECO:0000259" key="12">
    <source>
        <dbReference type="PROSITE" id="PS50113"/>
    </source>
</evidence>
<dbReference type="InterPro" id="IPR036890">
    <property type="entry name" value="HATPase_C_sf"/>
</dbReference>
<dbReference type="PRINTS" id="PR00344">
    <property type="entry name" value="BCTRLSENSOR"/>
</dbReference>
<dbReference type="Pfam" id="PF00512">
    <property type="entry name" value="HisKA"/>
    <property type="match status" value="1"/>
</dbReference>
<dbReference type="InterPro" id="IPR000014">
    <property type="entry name" value="PAS"/>
</dbReference>
<dbReference type="PANTHER" id="PTHR43047:SF72">
    <property type="entry name" value="OSMOSENSING HISTIDINE PROTEIN KINASE SLN1"/>
    <property type="match status" value="1"/>
</dbReference>
<dbReference type="EC" id="2.7.13.3" evidence="3"/>
<dbReference type="PANTHER" id="PTHR43047">
    <property type="entry name" value="TWO-COMPONENT HISTIDINE PROTEIN KINASE"/>
    <property type="match status" value="1"/>
</dbReference>
<evidence type="ECO:0000256" key="2">
    <source>
        <dbReference type="ARBA" id="ARBA00004236"/>
    </source>
</evidence>
<keyword evidence="13" id="KW-0614">Plasmid</keyword>
<dbReference type="SUPFAM" id="SSF47384">
    <property type="entry name" value="Homodimeric domain of signal transducing histidine kinase"/>
    <property type="match status" value="1"/>
</dbReference>
<dbReference type="Pfam" id="PF02518">
    <property type="entry name" value="HATPase_c"/>
    <property type="match status" value="1"/>
</dbReference>
<evidence type="ECO:0000259" key="11">
    <source>
        <dbReference type="PROSITE" id="PS50112"/>
    </source>
</evidence>
<geneLocation type="plasmid" evidence="13">
    <name>pSI-1</name>
</geneLocation>
<evidence type="ECO:0000256" key="3">
    <source>
        <dbReference type="ARBA" id="ARBA00012438"/>
    </source>
</evidence>
<dbReference type="PROSITE" id="PS50109">
    <property type="entry name" value="HIS_KIN"/>
    <property type="match status" value="1"/>
</dbReference>
<dbReference type="PROSITE" id="PS50110">
    <property type="entry name" value="RESPONSE_REGULATORY"/>
    <property type="match status" value="1"/>
</dbReference>
<evidence type="ECO:0000256" key="1">
    <source>
        <dbReference type="ARBA" id="ARBA00000085"/>
    </source>
</evidence>
<dbReference type="GO" id="GO:0005886">
    <property type="term" value="C:plasma membrane"/>
    <property type="evidence" value="ECO:0007669"/>
    <property type="project" value="UniProtKB-SubCell"/>
</dbReference>
<reference evidence="13" key="1">
    <citation type="submission" date="2007-03" db="EMBL/GenBank/DDBJ databases">
        <authorList>
            <person name="Jerke K.H."/>
            <person name="Nakatsu C.H."/>
            <person name="Konopka A.E."/>
        </authorList>
    </citation>
    <scope>NUCLEOTIDE SEQUENCE</scope>
    <source>
        <strain evidence="13">AK-1</strain>
        <plasmid evidence="13">pSI-1</plasmid>
    </source>
</reference>
<dbReference type="NCBIfam" id="TIGR00229">
    <property type="entry name" value="sensory_box"/>
    <property type="match status" value="1"/>
</dbReference>